<name>A0A482WT03_LAOST</name>
<dbReference type="InterPro" id="IPR036047">
    <property type="entry name" value="F-box-like_dom_sf"/>
</dbReference>
<organism evidence="2 3">
    <name type="scientific">Laodelphax striatellus</name>
    <name type="common">Small brown planthopper</name>
    <name type="synonym">Delphax striatella</name>
    <dbReference type="NCBI Taxonomy" id="195883"/>
    <lineage>
        <taxon>Eukaryota</taxon>
        <taxon>Metazoa</taxon>
        <taxon>Ecdysozoa</taxon>
        <taxon>Arthropoda</taxon>
        <taxon>Hexapoda</taxon>
        <taxon>Insecta</taxon>
        <taxon>Pterygota</taxon>
        <taxon>Neoptera</taxon>
        <taxon>Paraneoptera</taxon>
        <taxon>Hemiptera</taxon>
        <taxon>Auchenorrhyncha</taxon>
        <taxon>Fulgoroidea</taxon>
        <taxon>Delphacidae</taxon>
        <taxon>Criomorphinae</taxon>
        <taxon>Laodelphax</taxon>
    </lineage>
</organism>
<accession>A0A482WT03</accession>
<reference evidence="2 3" key="1">
    <citation type="journal article" date="2017" name="Gigascience">
        <title>Genome sequence of the small brown planthopper, Laodelphax striatellus.</title>
        <authorList>
            <person name="Zhu J."/>
            <person name="Jiang F."/>
            <person name="Wang X."/>
            <person name="Yang P."/>
            <person name="Bao Y."/>
            <person name="Zhao W."/>
            <person name="Wang W."/>
            <person name="Lu H."/>
            <person name="Wang Q."/>
            <person name="Cui N."/>
            <person name="Li J."/>
            <person name="Chen X."/>
            <person name="Luo L."/>
            <person name="Yu J."/>
            <person name="Kang L."/>
            <person name="Cui F."/>
        </authorList>
    </citation>
    <scope>NUCLEOTIDE SEQUENCE [LARGE SCALE GENOMIC DNA]</scope>
    <source>
        <strain evidence="2">Lst14</strain>
    </source>
</reference>
<dbReference type="Pfam" id="PF12937">
    <property type="entry name" value="F-box-like"/>
    <property type="match status" value="1"/>
</dbReference>
<dbReference type="AlphaFoldDB" id="A0A482WT03"/>
<dbReference type="SUPFAM" id="SSF81383">
    <property type="entry name" value="F-box domain"/>
    <property type="match status" value="1"/>
</dbReference>
<dbReference type="EMBL" id="QKKF02026138">
    <property type="protein sequence ID" value="RZF36608.1"/>
    <property type="molecule type" value="Genomic_DNA"/>
</dbReference>
<dbReference type="PROSITE" id="PS50181">
    <property type="entry name" value="FBOX"/>
    <property type="match status" value="1"/>
</dbReference>
<dbReference type="OrthoDB" id="6577359at2759"/>
<dbReference type="InParanoid" id="A0A482WT03"/>
<dbReference type="SMART" id="SM00256">
    <property type="entry name" value="FBOX"/>
    <property type="match status" value="1"/>
</dbReference>
<protein>
    <recommendedName>
        <fullName evidence="1">F-box domain-containing protein</fullName>
    </recommendedName>
</protein>
<gene>
    <name evidence="2" type="ORF">LSTR_LSTR007311</name>
</gene>
<evidence type="ECO:0000313" key="2">
    <source>
        <dbReference type="EMBL" id="RZF36608.1"/>
    </source>
</evidence>
<dbReference type="Gene3D" id="1.20.1280.50">
    <property type="match status" value="1"/>
</dbReference>
<keyword evidence="3" id="KW-1185">Reference proteome</keyword>
<evidence type="ECO:0000313" key="3">
    <source>
        <dbReference type="Proteomes" id="UP000291343"/>
    </source>
</evidence>
<sequence length="428" mass="49659">MSLASSTLCLDRLFDENEGYERSQQACNRDRVDFVTMLPVEATEAIFSYLSVRDLRSCSAVSIGWHEMSNSCYLWRKIAEDAHLRRSGVANQPLDKDLLTSVESNFLNELKRFRVPADSVRLSPMNDWKRFHCQCNFLLYNWERGFFAAHVHTFPKLVYSSHPRRNTTRVTFPSTLPKDRLFLPYQYRSDSVASVFYLLRLDDAPKVACELDVGVVPIACVNRDCFVFVHKKKVELLKLDENNSTSYKIKTVGELFTDCSGKEECDKGENDFLNMDDEVIVAGFKYMCIKVWCKATLTLRKTFNLQFNGRYRSHFSYCHFHDSTLYFSTWTNHVDHVRPEAELKIWELKVAGVKRIVMNREGTKVCSNERYFLKVKKLNVNSNAIEVRERDDYNMVTMTGEQDNSENWGIAVPVVLLCGERVLYLEAS</sequence>
<evidence type="ECO:0000259" key="1">
    <source>
        <dbReference type="PROSITE" id="PS50181"/>
    </source>
</evidence>
<comment type="caution">
    <text evidence="2">The sequence shown here is derived from an EMBL/GenBank/DDBJ whole genome shotgun (WGS) entry which is preliminary data.</text>
</comment>
<feature type="domain" description="F-box" evidence="1">
    <location>
        <begin position="32"/>
        <end position="78"/>
    </location>
</feature>
<proteinExistence type="predicted"/>
<dbReference type="InterPro" id="IPR001810">
    <property type="entry name" value="F-box_dom"/>
</dbReference>
<dbReference type="Proteomes" id="UP000291343">
    <property type="component" value="Unassembled WGS sequence"/>
</dbReference>